<protein>
    <submittedName>
        <fullName evidence="2">Uncharacterized protein</fullName>
    </submittedName>
</protein>
<evidence type="ECO:0000256" key="1">
    <source>
        <dbReference type="SAM" id="MobiDB-lite"/>
    </source>
</evidence>
<gene>
    <name evidence="2" type="ORF">DFH08DRAFT_1083720</name>
</gene>
<feature type="compositionally biased region" description="Low complexity" evidence="1">
    <location>
        <begin position="34"/>
        <end position="43"/>
    </location>
</feature>
<name>A0AAD6ZQJ0_9AGAR</name>
<feature type="compositionally biased region" description="Pro residues" evidence="1">
    <location>
        <begin position="229"/>
        <end position="246"/>
    </location>
</feature>
<feature type="region of interest" description="Disordered" evidence="1">
    <location>
        <begin position="1"/>
        <end position="44"/>
    </location>
</feature>
<accession>A0AAD6ZQJ0</accession>
<dbReference type="Proteomes" id="UP001218218">
    <property type="component" value="Unassembled WGS sequence"/>
</dbReference>
<feature type="region of interest" description="Disordered" evidence="1">
    <location>
        <begin position="203"/>
        <end position="246"/>
    </location>
</feature>
<comment type="caution">
    <text evidence="2">The sequence shown here is derived from an EMBL/GenBank/DDBJ whole genome shotgun (WGS) entry which is preliminary data.</text>
</comment>
<organism evidence="2 3">
    <name type="scientific">Mycena albidolilacea</name>
    <dbReference type="NCBI Taxonomy" id="1033008"/>
    <lineage>
        <taxon>Eukaryota</taxon>
        <taxon>Fungi</taxon>
        <taxon>Dikarya</taxon>
        <taxon>Basidiomycota</taxon>
        <taxon>Agaricomycotina</taxon>
        <taxon>Agaricomycetes</taxon>
        <taxon>Agaricomycetidae</taxon>
        <taxon>Agaricales</taxon>
        <taxon>Marasmiineae</taxon>
        <taxon>Mycenaceae</taxon>
        <taxon>Mycena</taxon>
    </lineage>
</organism>
<reference evidence="2" key="1">
    <citation type="submission" date="2023-03" db="EMBL/GenBank/DDBJ databases">
        <title>Massive genome expansion in bonnet fungi (Mycena s.s.) driven by repeated elements and novel gene families across ecological guilds.</title>
        <authorList>
            <consortium name="Lawrence Berkeley National Laboratory"/>
            <person name="Harder C.B."/>
            <person name="Miyauchi S."/>
            <person name="Viragh M."/>
            <person name="Kuo A."/>
            <person name="Thoen E."/>
            <person name="Andreopoulos B."/>
            <person name="Lu D."/>
            <person name="Skrede I."/>
            <person name="Drula E."/>
            <person name="Henrissat B."/>
            <person name="Morin E."/>
            <person name="Kohler A."/>
            <person name="Barry K."/>
            <person name="LaButti K."/>
            <person name="Morin E."/>
            <person name="Salamov A."/>
            <person name="Lipzen A."/>
            <person name="Mereny Z."/>
            <person name="Hegedus B."/>
            <person name="Baldrian P."/>
            <person name="Stursova M."/>
            <person name="Weitz H."/>
            <person name="Taylor A."/>
            <person name="Grigoriev I.V."/>
            <person name="Nagy L.G."/>
            <person name="Martin F."/>
            <person name="Kauserud H."/>
        </authorList>
    </citation>
    <scope>NUCLEOTIDE SEQUENCE</scope>
    <source>
        <strain evidence="2">CBHHK002</strain>
    </source>
</reference>
<sequence>MAPALDSPVPRHGLDVRASTSPPSQPLCADTRPRTLAPAPLAPHSRALTTSRDEYYASHASGFITLAPASFPSPCSTHPILHLRCIHIHIRYSARTRPCASLRAIRRPEPHRLGPPQPRVHYPRVRAAAADRHLFHLFRLVFAPCNSAPNTLPDGVPAPCRARPSPLMRTTSPRTRRGCRCSVRTFLEREDAFDEVPLSPLGGRGTSHIHTRDPSSTLRSCWSASTPAPSLPPPSARVGPPPPLRP</sequence>
<keyword evidence="3" id="KW-1185">Reference proteome</keyword>
<evidence type="ECO:0000313" key="2">
    <source>
        <dbReference type="EMBL" id="KAJ7333227.1"/>
    </source>
</evidence>
<dbReference type="EMBL" id="JARIHO010000034">
    <property type="protein sequence ID" value="KAJ7333227.1"/>
    <property type="molecule type" value="Genomic_DNA"/>
</dbReference>
<proteinExistence type="predicted"/>
<evidence type="ECO:0000313" key="3">
    <source>
        <dbReference type="Proteomes" id="UP001218218"/>
    </source>
</evidence>
<dbReference type="AlphaFoldDB" id="A0AAD6ZQJ0"/>